<protein>
    <recommendedName>
        <fullName evidence="5">NADH-quinone oxidoreductase subunit N</fullName>
        <ecNumber evidence="5">7.1.1.-</ecNumber>
    </recommendedName>
    <alternativeName>
        <fullName evidence="5">NADH dehydrogenase I subunit N</fullName>
    </alternativeName>
    <alternativeName>
        <fullName evidence="5">NDH-1 subunit N</fullName>
    </alternativeName>
</protein>
<keyword evidence="5" id="KW-1278">Translocase</keyword>
<dbReference type="PRINTS" id="PR01437">
    <property type="entry name" value="NUOXDRDTASE4"/>
</dbReference>
<comment type="function">
    <text evidence="5">NDH-1 shuttles electrons from NADH, via FMN and iron-sulfur (Fe-S) centers, to quinones in the respiratory chain. The immediate electron acceptor for the enzyme in this species is believed to be a menaquinone. Couples the redox reaction to proton translocation (for every two electrons transferred, four hydrogen ions are translocated across the cytoplasmic membrane), and thus conserves the redox energy in a proton gradient.</text>
</comment>
<gene>
    <name evidence="5" type="primary">nuoN</name>
    <name evidence="8" type="ORF">GCM10023091_07240</name>
</gene>
<feature type="transmembrane region" description="Helical" evidence="5">
    <location>
        <begin position="142"/>
        <end position="158"/>
    </location>
</feature>
<reference evidence="9" key="1">
    <citation type="journal article" date="2019" name="Int. J. Syst. Evol. Microbiol.">
        <title>The Global Catalogue of Microorganisms (GCM) 10K type strain sequencing project: providing services to taxonomists for standard genome sequencing and annotation.</title>
        <authorList>
            <consortium name="The Broad Institute Genomics Platform"/>
            <consortium name="The Broad Institute Genome Sequencing Center for Infectious Disease"/>
            <person name="Wu L."/>
            <person name="Ma J."/>
        </authorList>
    </citation>
    <scope>NUCLEOTIDE SEQUENCE [LARGE SCALE GENOMIC DNA]</scope>
    <source>
        <strain evidence="9">JCM 31920</strain>
    </source>
</reference>
<evidence type="ECO:0000259" key="7">
    <source>
        <dbReference type="Pfam" id="PF00361"/>
    </source>
</evidence>
<feature type="transmembrane region" description="Helical" evidence="5">
    <location>
        <begin position="89"/>
        <end position="106"/>
    </location>
</feature>
<feature type="transmembrane region" description="Helical" evidence="5">
    <location>
        <begin position="118"/>
        <end position="136"/>
    </location>
</feature>
<comment type="catalytic activity">
    <reaction evidence="5">
        <text>a quinone + NADH + 5 H(+)(in) = a quinol + NAD(+) + 4 H(+)(out)</text>
        <dbReference type="Rhea" id="RHEA:57888"/>
        <dbReference type="ChEBI" id="CHEBI:15378"/>
        <dbReference type="ChEBI" id="CHEBI:24646"/>
        <dbReference type="ChEBI" id="CHEBI:57540"/>
        <dbReference type="ChEBI" id="CHEBI:57945"/>
        <dbReference type="ChEBI" id="CHEBI:132124"/>
    </reaction>
</comment>
<dbReference type="InterPro" id="IPR010096">
    <property type="entry name" value="NADH-Q_OxRdtase_suN/2"/>
</dbReference>
<keyword evidence="5" id="KW-0520">NAD</keyword>
<evidence type="ECO:0000256" key="3">
    <source>
        <dbReference type="ARBA" id="ARBA00022989"/>
    </source>
</evidence>
<organism evidence="8 9">
    <name type="scientific">Ravibacter arvi</name>
    <dbReference type="NCBI Taxonomy" id="2051041"/>
    <lineage>
        <taxon>Bacteria</taxon>
        <taxon>Pseudomonadati</taxon>
        <taxon>Bacteroidota</taxon>
        <taxon>Cytophagia</taxon>
        <taxon>Cytophagales</taxon>
        <taxon>Spirosomataceae</taxon>
        <taxon>Ravibacter</taxon>
    </lineage>
</organism>
<feature type="domain" description="NADH:quinone oxidoreductase/Mrp antiporter transmembrane" evidence="7">
    <location>
        <begin position="134"/>
        <end position="408"/>
    </location>
</feature>
<dbReference type="InterPro" id="IPR001750">
    <property type="entry name" value="ND/Mrp_TM"/>
</dbReference>
<keyword evidence="5" id="KW-0874">Quinone</keyword>
<feature type="transmembrane region" description="Helical" evidence="5">
    <location>
        <begin position="248"/>
        <end position="268"/>
    </location>
</feature>
<evidence type="ECO:0000313" key="8">
    <source>
        <dbReference type="EMBL" id="GAA4433566.1"/>
    </source>
</evidence>
<feature type="transmembrane region" description="Helical" evidence="5">
    <location>
        <begin position="454"/>
        <end position="475"/>
    </location>
</feature>
<keyword evidence="3 5" id="KW-1133">Transmembrane helix</keyword>
<comment type="subunit">
    <text evidence="5">NDH-1 is composed of 14 different subunits. Subunits NuoA, H, J, K, L, M, N constitute the membrane sector of the complex.</text>
</comment>
<feature type="transmembrane region" description="Helical" evidence="5">
    <location>
        <begin position="369"/>
        <end position="392"/>
    </location>
</feature>
<dbReference type="PANTHER" id="PTHR22773">
    <property type="entry name" value="NADH DEHYDROGENASE"/>
    <property type="match status" value="1"/>
</dbReference>
<comment type="caution">
    <text evidence="8">The sequence shown here is derived from an EMBL/GenBank/DDBJ whole genome shotgun (WGS) entry which is preliminary data.</text>
</comment>
<accession>A0ABP8LR89</accession>
<dbReference type="EC" id="7.1.1.-" evidence="5"/>
<feature type="transmembrane region" description="Helical" evidence="5">
    <location>
        <begin position="303"/>
        <end position="324"/>
    </location>
</feature>
<keyword evidence="5" id="KW-1003">Cell membrane</keyword>
<dbReference type="EMBL" id="BAABEY010000007">
    <property type="protein sequence ID" value="GAA4433566.1"/>
    <property type="molecule type" value="Genomic_DNA"/>
</dbReference>
<dbReference type="Pfam" id="PF00361">
    <property type="entry name" value="Proton_antipo_M"/>
    <property type="match status" value="1"/>
</dbReference>
<dbReference type="InterPro" id="IPR003918">
    <property type="entry name" value="NADH_UbQ_OxRdtase"/>
</dbReference>
<proteinExistence type="inferred from homology"/>
<evidence type="ECO:0000256" key="6">
    <source>
        <dbReference type="RuleBase" id="RU000320"/>
    </source>
</evidence>
<sequence length="487" mass="53203">MSLIDQIQHLRNSLTDLYPELFLIIFFLATLVSELAISKNHTPETKFSRLLKLQWVGAFLLLALLAIQWTTTERGALFHNLLLLDSKAIFFKILVALTWVFALFHLQKLRYRFQPELLILLASAVLGSLFLCMAANLLTVYLSMEVISLSSYLLIGLSPKAQASEGSLKYLLFGTVSSAIMLYGISFLYGLTGSLDLSAEAWSALMENDPYIITVTILLTFGGLLFKLSLIPFHVWTPDTYEAGPTPIISFLSTAPKIAVLLALSRLLSALPEAAAPILGGIALISMTVGNTGALWQQNAKRLLAYSTIAQAGYLMVGLVSVNQTGFETGVFYLVAYAFLSMSAFLLADLFSPRSDLNFAHFNGKGSAWTIGGVALTFVMVALAGLPPTIGFTGKWLIFSSLWESYRAAGNTWMLVLLVGGILNAAISLAYYLKLPFLLFFKKDENGAEAQAGWATPVNSIVALFILCVVIGLFLQPQLLTGLIHRL</sequence>
<keyword evidence="9" id="KW-1185">Reference proteome</keyword>
<keyword evidence="2 5" id="KW-0812">Transmembrane</keyword>
<feature type="transmembrane region" description="Helical" evidence="5">
    <location>
        <begin position="21"/>
        <end position="38"/>
    </location>
</feature>
<dbReference type="HAMAP" id="MF_00445">
    <property type="entry name" value="NDH1_NuoN_1"/>
    <property type="match status" value="1"/>
</dbReference>
<keyword evidence="5" id="KW-0813">Transport</keyword>
<dbReference type="RefSeq" id="WP_345026688.1">
    <property type="nucleotide sequence ID" value="NZ_BAABEY010000007.1"/>
</dbReference>
<feature type="transmembrane region" description="Helical" evidence="5">
    <location>
        <begin position="170"/>
        <end position="191"/>
    </location>
</feature>
<comment type="similarity">
    <text evidence="5">Belongs to the complex I subunit 2 family.</text>
</comment>
<feature type="transmembrane region" description="Helical" evidence="5">
    <location>
        <begin position="412"/>
        <end position="433"/>
    </location>
</feature>
<dbReference type="Proteomes" id="UP001501508">
    <property type="component" value="Unassembled WGS sequence"/>
</dbReference>
<name>A0ABP8LR89_9BACT</name>
<feature type="transmembrane region" description="Helical" evidence="5">
    <location>
        <begin position="274"/>
        <end position="296"/>
    </location>
</feature>
<evidence type="ECO:0000256" key="4">
    <source>
        <dbReference type="ARBA" id="ARBA00023136"/>
    </source>
</evidence>
<evidence type="ECO:0000256" key="5">
    <source>
        <dbReference type="HAMAP-Rule" id="MF_00445"/>
    </source>
</evidence>
<comment type="subcellular location">
    <subcellularLocation>
        <location evidence="5">Cell membrane</location>
        <topology evidence="5">Multi-pass membrane protein</topology>
    </subcellularLocation>
    <subcellularLocation>
        <location evidence="1">Endomembrane system</location>
        <topology evidence="1">Multi-pass membrane protein</topology>
    </subcellularLocation>
    <subcellularLocation>
        <location evidence="6">Membrane</location>
        <topology evidence="6">Multi-pass membrane protein</topology>
    </subcellularLocation>
</comment>
<keyword evidence="4 5" id="KW-0472">Membrane</keyword>
<evidence type="ECO:0000256" key="2">
    <source>
        <dbReference type="ARBA" id="ARBA00022692"/>
    </source>
</evidence>
<feature type="transmembrane region" description="Helical" evidence="5">
    <location>
        <begin position="50"/>
        <end position="69"/>
    </location>
</feature>
<evidence type="ECO:0000313" key="9">
    <source>
        <dbReference type="Proteomes" id="UP001501508"/>
    </source>
</evidence>
<evidence type="ECO:0000256" key="1">
    <source>
        <dbReference type="ARBA" id="ARBA00004127"/>
    </source>
</evidence>
<feature type="transmembrane region" description="Helical" evidence="5">
    <location>
        <begin position="330"/>
        <end position="348"/>
    </location>
</feature>
<feature type="transmembrane region" description="Helical" evidence="5">
    <location>
        <begin position="211"/>
        <end position="236"/>
    </location>
</feature>